<sequence length="71" mass="8096">MTSPLKLARLGRKLTLEQVAELVGSDSGNISRIERAKQIPNRDLAAKLVELFREDGLTEVHLFYPERFETK</sequence>
<protein>
    <submittedName>
        <fullName evidence="2 3">Helix-turn-helix</fullName>
    </submittedName>
</protein>
<reference evidence="3" key="1">
    <citation type="submission" date="2019-05" db="EMBL/GenBank/DDBJ databases">
        <authorList>
            <person name="Hibberd M."/>
        </authorList>
    </citation>
    <scope>NUCLEOTIDE SEQUENCE</scope>
    <source>
        <strain evidence="3">Neisseria_subflava_BgEED23</strain>
    </source>
</reference>
<dbReference type="PROSITE" id="PS50943">
    <property type="entry name" value="HTH_CROC1"/>
    <property type="match status" value="1"/>
</dbReference>
<proteinExistence type="predicted"/>
<evidence type="ECO:0000313" key="3">
    <source>
        <dbReference type="EMBL" id="VTY01967.1"/>
    </source>
</evidence>
<accession>A0A9X9QXR8</accession>
<dbReference type="AlphaFoldDB" id="A0A9X9QXR8"/>
<evidence type="ECO:0000313" key="2">
    <source>
        <dbReference type="EMBL" id="UTG69605.1"/>
    </source>
</evidence>
<dbReference type="EMBL" id="CP073115">
    <property type="protein sequence ID" value="UTG69605.1"/>
    <property type="molecule type" value="Genomic_DNA"/>
</dbReference>
<dbReference type="RefSeq" id="WP_049351607.1">
    <property type="nucleotide sequence ID" value="NZ_CABFLZ010000001.1"/>
</dbReference>
<name>A0A9X9QXR8_NEISU</name>
<evidence type="ECO:0000259" key="1">
    <source>
        <dbReference type="PROSITE" id="PS50943"/>
    </source>
</evidence>
<dbReference type="Gene3D" id="1.10.260.40">
    <property type="entry name" value="lambda repressor-like DNA-binding domains"/>
    <property type="match status" value="1"/>
</dbReference>
<evidence type="ECO:0000313" key="4">
    <source>
        <dbReference type="Proteomes" id="UP000626795"/>
    </source>
</evidence>
<dbReference type="SUPFAM" id="SSF47413">
    <property type="entry name" value="lambda repressor-like DNA-binding domains"/>
    <property type="match status" value="1"/>
</dbReference>
<reference evidence="2" key="2">
    <citation type="submission" date="2021-04" db="EMBL/GenBank/DDBJ databases">
        <title>Characterizing Neisseria spp. as novel respiratory pathobionts in bronchiectasis.</title>
        <authorList>
            <person name="Li L."/>
            <person name="Mac Aogain M."/>
            <person name="Xu T."/>
            <person name="Jaggi T.K."/>
            <person name="Chan L.Y."/>
            <person name="Keir H.R."/>
            <person name="Dicker A.J."/>
            <person name="Qu J."/>
            <person name="Liu Y."/>
            <person name="Chen H.S."/>
            <person name="Koh M.S."/>
            <person name="Ong T.H."/>
            <person name="Lim A.Y.H."/>
            <person name="Abisheganaden J."/>
            <person name="Low T.B."/>
            <person name="Oliver B.G."/>
            <person name="Tan N.S."/>
            <person name="Fang M."/>
            <person name="Chalmers J.D."/>
            <person name="Chotirmall S.H."/>
        </authorList>
    </citation>
    <scope>NUCLEOTIDE SEQUENCE</scope>
    <source>
        <strain evidence="2">TT0077</strain>
    </source>
</reference>
<keyword evidence="4" id="KW-1185">Reference proteome</keyword>
<feature type="domain" description="HTH cro/C1-type" evidence="1">
    <location>
        <begin position="5"/>
        <end position="57"/>
    </location>
</feature>
<dbReference type="GO" id="GO:0003677">
    <property type="term" value="F:DNA binding"/>
    <property type="evidence" value="ECO:0007669"/>
    <property type="project" value="InterPro"/>
</dbReference>
<dbReference type="Pfam" id="PF01381">
    <property type="entry name" value="HTH_3"/>
    <property type="match status" value="1"/>
</dbReference>
<dbReference type="SMART" id="SM00530">
    <property type="entry name" value="HTH_XRE"/>
    <property type="match status" value="1"/>
</dbReference>
<dbReference type="CDD" id="cd00093">
    <property type="entry name" value="HTH_XRE"/>
    <property type="match status" value="1"/>
</dbReference>
<gene>
    <name evidence="2" type="ORF">KCG54_10635</name>
    <name evidence="3" type="ORF">ONOEEDHL_01519</name>
</gene>
<dbReference type="InterPro" id="IPR001387">
    <property type="entry name" value="Cro/C1-type_HTH"/>
</dbReference>
<dbReference type="Proteomes" id="UP000626795">
    <property type="component" value="Unassembled WGS sequence"/>
</dbReference>
<organism evidence="3 4">
    <name type="scientific">Neisseria subflava</name>
    <dbReference type="NCBI Taxonomy" id="28449"/>
    <lineage>
        <taxon>Bacteria</taxon>
        <taxon>Pseudomonadati</taxon>
        <taxon>Pseudomonadota</taxon>
        <taxon>Betaproteobacteria</taxon>
        <taxon>Neisseriales</taxon>
        <taxon>Neisseriaceae</taxon>
        <taxon>Neisseria</taxon>
    </lineage>
</organism>
<dbReference type="EMBL" id="CABFLZ010000001">
    <property type="protein sequence ID" value="VTY01967.1"/>
    <property type="molecule type" value="Genomic_DNA"/>
</dbReference>
<dbReference type="Proteomes" id="UP001057296">
    <property type="component" value="Chromosome"/>
</dbReference>
<dbReference type="InterPro" id="IPR010982">
    <property type="entry name" value="Lambda_DNA-bd_dom_sf"/>
</dbReference>